<evidence type="ECO:0000313" key="3">
    <source>
        <dbReference type="EMBL" id="TKC07131.1"/>
    </source>
</evidence>
<sequence length="375" mass="40948">MKTNILSKLAFSLIVLLTFSGCAKEEKFKEVTVTEVTTLYAPDNGRNVTLQASGNPSLYFEWEKAVAQDNGLVYYDVVFDKESGDFSKPIYVAPADNNGISRGAVITHKVLNQIAALAGIPSATQGTIKWTVKSSRGLTKVMSKQIRTLTITRLSGIDAPTSVFLTGEGSEGGTNLAQALNMKGLTGGNEFEIFTRLLAGKKYSFVDSKTSASRTFSVDASGTTFKENANGGTVAKDGIYRVKLDFLTGSASIVEVNKIDLWMCTPQKRNALTYQGKGVWKLTDLVPDFTSGGFGDDRYFFWITMGGVEQKLGSINRDNQPPAAGTGPYFNVYINESDKDRWNFSFKFPNRSATKCSITLTLSPDVTDYNHAITY</sequence>
<name>A0A4U1CLF5_9SPHI</name>
<dbReference type="AlphaFoldDB" id="A0A4U1CLF5"/>
<comment type="caution">
    <text evidence="3">The sequence shown here is derived from an EMBL/GenBank/DDBJ whole genome shotgun (WGS) entry which is preliminary data.</text>
</comment>
<dbReference type="EMBL" id="SWBQ01000002">
    <property type="protein sequence ID" value="TKC07131.1"/>
    <property type="molecule type" value="Genomic_DNA"/>
</dbReference>
<keyword evidence="4" id="KW-1185">Reference proteome</keyword>
<organism evidence="3 4">
    <name type="scientific">Pedobacter frigoris</name>
    <dbReference type="NCBI Taxonomy" id="2571272"/>
    <lineage>
        <taxon>Bacteria</taxon>
        <taxon>Pseudomonadati</taxon>
        <taxon>Bacteroidota</taxon>
        <taxon>Sphingobacteriia</taxon>
        <taxon>Sphingobacteriales</taxon>
        <taxon>Sphingobacteriaceae</taxon>
        <taxon>Pedobacter</taxon>
    </lineage>
</organism>
<proteinExistence type="predicted"/>
<reference evidence="3 4" key="1">
    <citation type="submission" date="2019-04" db="EMBL/GenBank/DDBJ databases">
        <title>Pedobacter sp. RP-3-15 sp. nov., isolated from Arctic soil.</title>
        <authorList>
            <person name="Dahal R.H."/>
            <person name="Kim D.-U."/>
        </authorList>
    </citation>
    <scope>NUCLEOTIDE SEQUENCE [LARGE SCALE GENOMIC DNA]</scope>
    <source>
        <strain evidence="3 4">RP-3-15</strain>
    </source>
</reference>
<dbReference type="InterPro" id="IPR025970">
    <property type="entry name" value="SusE"/>
</dbReference>
<evidence type="ECO:0000313" key="4">
    <source>
        <dbReference type="Proteomes" id="UP000307244"/>
    </source>
</evidence>
<evidence type="ECO:0000259" key="2">
    <source>
        <dbReference type="Pfam" id="PF14292"/>
    </source>
</evidence>
<dbReference type="Pfam" id="PF14292">
    <property type="entry name" value="SusE"/>
    <property type="match status" value="1"/>
</dbReference>
<feature type="domain" description="SusE outer membrane protein" evidence="2">
    <location>
        <begin position="33"/>
        <end position="133"/>
    </location>
</feature>
<dbReference type="RefSeq" id="WP_136835399.1">
    <property type="nucleotide sequence ID" value="NZ_SWBQ01000002.1"/>
</dbReference>
<dbReference type="PROSITE" id="PS51257">
    <property type="entry name" value="PROKAR_LIPOPROTEIN"/>
    <property type="match status" value="1"/>
</dbReference>
<protein>
    <recommendedName>
        <fullName evidence="2">SusE outer membrane protein domain-containing protein</fullName>
    </recommendedName>
</protein>
<dbReference type="OrthoDB" id="631295at2"/>
<evidence type="ECO:0000256" key="1">
    <source>
        <dbReference type="SAM" id="SignalP"/>
    </source>
</evidence>
<feature type="signal peptide" evidence="1">
    <location>
        <begin position="1"/>
        <end position="23"/>
    </location>
</feature>
<accession>A0A4U1CLF5</accession>
<dbReference type="Proteomes" id="UP000307244">
    <property type="component" value="Unassembled WGS sequence"/>
</dbReference>
<feature type="chain" id="PRO_5020883340" description="SusE outer membrane protein domain-containing protein" evidence="1">
    <location>
        <begin position="24"/>
        <end position="375"/>
    </location>
</feature>
<keyword evidence="1" id="KW-0732">Signal</keyword>
<gene>
    <name evidence="3" type="ORF">FA047_07685</name>
</gene>